<evidence type="ECO:0000256" key="1">
    <source>
        <dbReference type="SAM" id="Phobius"/>
    </source>
</evidence>
<evidence type="ECO:0000313" key="2">
    <source>
        <dbReference type="EMBL" id="KAK0496286.1"/>
    </source>
</evidence>
<keyword evidence="1" id="KW-0472">Membrane</keyword>
<dbReference type="AlphaFoldDB" id="A0AA39TNY3"/>
<feature type="transmembrane region" description="Helical" evidence="1">
    <location>
        <begin position="217"/>
        <end position="237"/>
    </location>
</feature>
<protein>
    <submittedName>
        <fullName evidence="2">Uncharacterized protein</fullName>
    </submittedName>
</protein>
<comment type="caution">
    <text evidence="2">The sequence shown here is derived from an EMBL/GenBank/DDBJ whole genome shotgun (WGS) entry which is preliminary data.</text>
</comment>
<accession>A0AA39TNY3</accession>
<dbReference type="Proteomes" id="UP001175228">
    <property type="component" value="Unassembled WGS sequence"/>
</dbReference>
<evidence type="ECO:0000313" key="3">
    <source>
        <dbReference type="Proteomes" id="UP001175228"/>
    </source>
</evidence>
<name>A0AA39TNY3_9AGAR</name>
<gene>
    <name evidence="2" type="ORF">EDD18DRAFT_201997</name>
</gene>
<reference evidence="2" key="1">
    <citation type="submission" date="2023-06" db="EMBL/GenBank/DDBJ databases">
        <authorList>
            <consortium name="Lawrence Berkeley National Laboratory"/>
            <person name="Ahrendt S."/>
            <person name="Sahu N."/>
            <person name="Indic B."/>
            <person name="Wong-Bajracharya J."/>
            <person name="Merenyi Z."/>
            <person name="Ke H.-M."/>
            <person name="Monk M."/>
            <person name="Kocsube S."/>
            <person name="Drula E."/>
            <person name="Lipzen A."/>
            <person name="Balint B."/>
            <person name="Henrissat B."/>
            <person name="Andreopoulos B."/>
            <person name="Martin F.M."/>
            <person name="Harder C.B."/>
            <person name="Rigling D."/>
            <person name="Ford K.L."/>
            <person name="Foster G.D."/>
            <person name="Pangilinan J."/>
            <person name="Papanicolaou A."/>
            <person name="Barry K."/>
            <person name="LaButti K."/>
            <person name="Viragh M."/>
            <person name="Koriabine M."/>
            <person name="Yan M."/>
            <person name="Riley R."/>
            <person name="Champramary S."/>
            <person name="Plett K.L."/>
            <person name="Tsai I.J."/>
            <person name="Slot J."/>
            <person name="Sipos G."/>
            <person name="Plett J."/>
            <person name="Nagy L.G."/>
            <person name="Grigoriev I.V."/>
        </authorList>
    </citation>
    <scope>NUCLEOTIDE SEQUENCE</scope>
    <source>
        <strain evidence="2">HWK02</strain>
    </source>
</reference>
<dbReference type="EMBL" id="JAUEPU010000015">
    <property type="protein sequence ID" value="KAK0496286.1"/>
    <property type="molecule type" value="Genomic_DNA"/>
</dbReference>
<organism evidence="2 3">
    <name type="scientific">Armillaria luteobubalina</name>
    <dbReference type="NCBI Taxonomy" id="153913"/>
    <lineage>
        <taxon>Eukaryota</taxon>
        <taxon>Fungi</taxon>
        <taxon>Dikarya</taxon>
        <taxon>Basidiomycota</taxon>
        <taxon>Agaricomycotina</taxon>
        <taxon>Agaricomycetes</taxon>
        <taxon>Agaricomycetidae</taxon>
        <taxon>Agaricales</taxon>
        <taxon>Marasmiineae</taxon>
        <taxon>Physalacriaceae</taxon>
        <taxon>Armillaria</taxon>
    </lineage>
</organism>
<keyword evidence="3" id="KW-1185">Reference proteome</keyword>
<proteinExistence type="predicted"/>
<keyword evidence="1" id="KW-0812">Transmembrane</keyword>
<sequence length="255" mass="29149">MEPSPPRHTWREFLDIRFDHHITVQERPDNDRTLSYSAMNCPPAEESIRQSDPDPTIVTRIFDGFISFLECKGCLDDLLPDSLDSALLRLQNRLHRLNLVDEVVVMVFHAQFLDIVDMAVTALASTDEEPVGVVVVGTSRIFSHTAIEGKRPRVLFHYAADLQLEHDHEPVEQVDAKAMPTKLWLHLASTEAESRFGYFFSGISTVFVEKYCFKRIIMLYWCLLTTTSFEMTILLLLSNTHSLLTLSFAIEAFLC</sequence>
<keyword evidence="1" id="KW-1133">Transmembrane helix</keyword>